<organism evidence="2 3">
    <name type="scientific">Geothermobacter hydrogeniphilus</name>
    <dbReference type="NCBI Taxonomy" id="1969733"/>
    <lineage>
        <taxon>Bacteria</taxon>
        <taxon>Pseudomonadati</taxon>
        <taxon>Thermodesulfobacteriota</taxon>
        <taxon>Desulfuromonadia</taxon>
        <taxon>Desulfuromonadales</taxon>
        <taxon>Geothermobacteraceae</taxon>
        <taxon>Geothermobacter</taxon>
    </lineage>
</organism>
<dbReference type="AlphaFoldDB" id="A0A2K2HBF4"/>
<accession>A0A2K2HBF4</accession>
<evidence type="ECO:0000259" key="1">
    <source>
        <dbReference type="Pfam" id="PF02796"/>
    </source>
</evidence>
<evidence type="ECO:0000313" key="2">
    <source>
        <dbReference type="EMBL" id="PNU20601.1"/>
    </source>
</evidence>
<dbReference type="Pfam" id="PF02796">
    <property type="entry name" value="HTH_7"/>
    <property type="match status" value="1"/>
</dbReference>
<proteinExistence type="predicted"/>
<dbReference type="EMBL" id="PPFX01000010">
    <property type="protein sequence ID" value="PNU20601.1"/>
    <property type="molecule type" value="Genomic_DNA"/>
</dbReference>
<dbReference type="GO" id="GO:0000150">
    <property type="term" value="F:DNA strand exchange activity"/>
    <property type="evidence" value="ECO:0007669"/>
    <property type="project" value="InterPro"/>
</dbReference>
<protein>
    <recommendedName>
        <fullName evidence="1">Resolvase HTH domain-containing protein</fullName>
    </recommendedName>
</protein>
<dbReference type="Proteomes" id="UP000236340">
    <property type="component" value="Unassembled WGS sequence"/>
</dbReference>
<sequence length="88" mass="10272">MILQERWMEIKILARQGKSIREIARITGHSRNTVRRYLRNSFYYPLQSRLKQAGLALDAETANAEVRHWLDEVANCRTHGGGTWRAPH</sequence>
<dbReference type="Gene3D" id="1.10.10.60">
    <property type="entry name" value="Homeodomain-like"/>
    <property type="match status" value="1"/>
</dbReference>
<reference evidence="2 3" key="1">
    <citation type="journal article" date="2018" name="Genome Announc.">
        <title>Genome Sequence of Geothermobacter sp. HR-1 Iron Reducer from the Loihi Seamount.</title>
        <authorList>
            <person name="Smith H."/>
            <person name="Abuyen K."/>
            <person name="Tremblay J."/>
            <person name="Savalia P."/>
            <person name="Perez-Rodriguez I."/>
            <person name="Emerson D."/>
            <person name="Tully B."/>
            <person name="Amend J."/>
        </authorList>
    </citation>
    <scope>NUCLEOTIDE SEQUENCE [LARGE SCALE GENOMIC DNA]</scope>
    <source>
        <strain evidence="2 3">HR-1</strain>
    </source>
</reference>
<name>A0A2K2HBF4_9BACT</name>
<gene>
    <name evidence="2" type="ORF">C2E25_06020</name>
</gene>
<comment type="caution">
    <text evidence="2">The sequence shown here is derived from an EMBL/GenBank/DDBJ whole genome shotgun (WGS) entry which is preliminary data.</text>
</comment>
<dbReference type="GO" id="GO:0006355">
    <property type="term" value="P:regulation of DNA-templated transcription"/>
    <property type="evidence" value="ECO:0007669"/>
    <property type="project" value="InterPro"/>
</dbReference>
<dbReference type="InterPro" id="IPR006120">
    <property type="entry name" value="Resolvase_HTH_dom"/>
</dbReference>
<dbReference type="InterPro" id="IPR016032">
    <property type="entry name" value="Sig_transdc_resp-reg_C-effctor"/>
</dbReference>
<dbReference type="SUPFAM" id="SSF46894">
    <property type="entry name" value="C-terminal effector domain of the bipartite response regulators"/>
    <property type="match status" value="1"/>
</dbReference>
<dbReference type="GO" id="GO:0003677">
    <property type="term" value="F:DNA binding"/>
    <property type="evidence" value="ECO:0007669"/>
    <property type="project" value="InterPro"/>
</dbReference>
<evidence type="ECO:0000313" key="3">
    <source>
        <dbReference type="Proteomes" id="UP000236340"/>
    </source>
</evidence>
<feature type="domain" description="Resolvase HTH" evidence="1">
    <location>
        <begin position="4"/>
        <end position="39"/>
    </location>
</feature>